<feature type="compositionally biased region" description="Basic residues" evidence="1">
    <location>
        <begin position="202"/>
        <end position="211"/>
    </location>
</feature>
<proteinExistence type="predicted"/>
<dbReference type="EMBL" id="DS268429">
    <property type="protein sequence ID" value="EFO95795.1"/>
    <property type="molecule type" value="Genomic_DNA"/>
</dbReference>
<keyword evidence="2" id="KW-0812">Transmembrane</keyword>
<feature type="compositionally biased region" description="Low complexity" evidence="1">
    <location>
        <begin position="97"/>
        <end position="117"/>
    </location>
</feature>
<evidence type="ECO:0000313" key="4">
    <source>
        <dbReference type="Proteomes" id="UP000008281"/>
    </source>
</evidence>
<accession>E3M8S9</accession>
<evidence type="ECO:0000313" key="3">
    <source>
        <dbReference type="EMBL" id="EFO95795.1"/>
    </source>
</evidence>
<keyword evidence="4" id="KW-1185">Reference proteome</keyword>
<keyword evidence="2" id="KW-1133">Transmembrane helix</keyword>
<feature type="compositionally biased region" description="Low complexity" evidence="1">
    <location>
        <begin position="212"/>
        <end position="225"/>
    </location>
</feature>
<feature type="transmembrane region" description="Helical" evidence="2">
    <location>
        <begin position="126"/>
        <end position="148"/>
    </location>
</feature>
<feature type="region of interest" description="Disordered" evidence="1">
    <location>
        <begin position="95"/>
        <end position="117"/>
    </location>
</feature>
<feature type="region of interest" description="Disordered" evidence="1">
    <location>
        <begin position="168"/>
        <end position="225"/>
    </location>
</feature>
<dbReference type="Proteomes" id="UP000008281">
    <property type="component" value="Unassembled WGS sequence"/>
</dbReference>
<evidence type="ECO:0000256" key="1">
    <source>
        <dbReference type="SAM" id="MobiDB-lite"/>
    </source>
</evidence>
<gene>
    <name evidence="3" type="ORF">CRE_14009</name>
</gene>
<evidence type="ECO:0000256" key="2">
    <source>
        <dbReference type="SAM" id="Phobius"/>
    </source>
</evidence>
<reference evidence="3" key="1">
    <citation type="submission" date="2007-07" db="EMBL/GenBank/DDBJ databases">
        <title>PCAP assembly of the Caenorhabditis remanei genome.</title>
        <authorList>
            <consortium name="The Caenorhabditis remanei Sequencing Consortium"/>
            <person name="Wilson R.K."/>
        </authorList>
    </citation>
    <scope>NUCLEOTIDE SEQUENCE [LARGE SCALE GENOMIC DNA]</scope>
    <source>
        <strain evidence="3">PB4641</strain>
    </source>
</reference>
<keyword evidence="2" id="KW-0472">Membrane</keyword>
<name>E3M8S9_CAERE</name>
<sequence>MDAFTYRVHEKSDIKRELVKRCQRWFEDRPWYEYVANWAFHKLMCVDPVKHIRENCIKHMEGSSCDWWIRLALEEFCNKYGEFYECNNLPTIPPPRSTTVSTSTTTTTASTTTTRKTTTESNVTNMIMFGTIGASIMFLLFSLVLYLAHRRRQIRKEKEEAANWGFDWMGSSEEDSKNSGSTGSGWGTGWTSTAKGTTGTTKTKKDKKTKKTGASTKTDTTGTWL</sequence>
<dbReference type="InParanoid" id="E3M8S9"/>
<dbReference type="eggNOG" id="ENOG502TJYU">
    <property type="taxonomic scope" value="Eukaryota"/>
</dbReference>
<feature type="compositionally biased region" description="Low complexity" evidence="1">
    <location>
        <begin position="189"/>
        <end position="201"/>
    </location>
</feature>
<dbReference type="AlphaFoldDB" id="E3M8S9"/>
<protein>
    <submittedName>
        <fullName evidence="3">Uncharacterized protein</fullName>
    </submittedName>
</protein>
<organism evidence="4">
    <name type="scientific">Caenorhabditis remanei</name>
    <name type="common">Caenorhabditis vulgaris</name>
    <dbReference type="NCBI Taxonomy" id="31234"/>
    <lineage>
        <taxon>Eukaryota</taxon>
        <taxon>Metazoa</taxon>
        <taxon>Ecdysozoa</taxon>
        <taxon>Nematoda</taxon>
        <taxon>Chromadorea</taxon>
        <taxon>Rhabditida</taxon>
        <taxon>Rhabditina</taxon>
        <taxon>Rhabditomorpha</taxon>
        <taxon>Rhabditoidea</taxon>
        <taxon>Rhabditidae</taxon>
        <taxon>Peloderinae</taxon>
        <taxon>Caenorhabditis</taxon>
    </lineage>
</organism>
<dbReference type="HOGENOM" id="CLU_1230930_0_0_1"/>